<protein>
    <submittedName>
        <fullName evidence="5">F420H2-dehydrogenase 40 kDa subunit</fullName>
    </submittedName>
</protein>
<dbReference type="AlphaFoldDB" id="A0A174WMI9"/>
<keyword evidence="1" id="KW-0479">Metal-binding</keyword>
<keyword evidence="2" id="KW-0408">Iron</keyword>
<dbReference type="PROSITE" id="PS51379">
    <property type="entry name" value="4FE4S_FER_2"/>
    <property type="match status" value="2"/>
</dbReference>
<evidence type="ECO:0000256" key="1">
    <source>
        <dbReference type="ARBA" id="ARBA00022723"/>
    </source>
</evidence>
<feature type="domain" description="4Fe-4S ferredoxin-type" evidence="4">
    <location>
        <begin position="1"/>
        <end position="30"/>
    </location>
</feature>
<dbReference type="GO" id="GO:0046872">
    <property type="term" value="F:metal ion binding"/>
    <property type="evidence" value="ECO:0007669"/>
    <property type="project" value="UniProtKB-KW"/>
</dbReference>
<dbReference type="PANTHER" id="PTHR43193">
    <property type="match status" value="1"/>
</dbReference>
<dbReference type="Pfam" id="PF04432">
    <property type="entry name" value="FrhB_FdhB_C"/>
    <property type="match status" value="1"/>
</dbReference>
<dbReference type="GO" id="GO:0051536">
    <property type="term" value="F:iron-sulfur cluster binding"/>
    <property type="evidence" value="ECO:0007669"/>
    <property type="project" value="UniProtKB-KW"/>
</dbReference>
<gene>
    <name evidence="5" type="ORF">ERS852557_04809</name>
</gene>
<proteinExistence type="predicted"/>
<dbReference type="Pfam" id="PF12838">
    <property type="entry name" value="Fer4_7"/>
    <property type="match status" value="1"/>
</dbReference>
<dbReference type="SUPFAM" id="SSF54862">
    <property type="entry name" value="4Fe-4S ferredoxins"/>
    <property type="match status" value="1"/>
</dbReference>
<dbReference type="PROSITE" id="PS00198">
    <property type="entry name" value="4FE4S_FER_1"/>
    <property type="match status" value="1"/>
</dbReference>
<dbReference type="Proteomes" id="UP000095541">
    <property type="component" value="Unassembled WGS sequence"/>
</dbReference>
<evidence type="ECO:0000313" key="6">
    <source>
        <dbReference type="Proteomes" id="UP000095541"/>
    </source>
</evidence>
<feature type="domain" description="4Fe-4S ferredoxin-type" evidence="4">
    <location>
        <begin position="35"/>
        <end position="65"/>
    </location>
</feature>
<accession>A0A174WMI9</accession>
<dbReference type="InterPro" id="IPR017900">
    <property type="entry name" value="4Fe4S_Fe_S_CS"/>
</dbReference>
<dbReference type="InterPro" id="IPR007525">
    <property type="entry name" value="FrhB_FdhB_C"/>
</dbReference>
<evidence type="ECO:0000256" key="2">
    <source>
        <dbReference type="ARBA" id="ARBA00023004"/>
    </source>
</evidence>
<name>A0A174WMI9_BACT4</name>
<dbReference type="InterPro" id="IPR052977">
    <property type="entry name" value="Polyferredoxin-like_ET"/>
</dbReference>
<reference evidence="5 6" key="1">
    <citation type="submission" date="2015-09" db="EMBL/GenBank/DDBJ databases">
        <authorList>
            <consortium name="Pathogen Informatics"/>
        </authorList>
    </citation>
    <scope>NUCLEOTIDE SEQUENCE [LARGE SCALE GENOMIC DNA]</scope>
    <source>
        <strain evidence="5 6">2789STDY5834945</strain>
    </source>
</reference>
<dbReference type="PANTHER" id="PTHR43193:SF2">
    <property type="entry name" value="POLYFERREDOXIN PROTEIN FWDF"/>
    <property type="match status" value="1"/>
</dbReference>
<organism evidence="5 6">
    <name type="scientific">Bacteroides thetaiotaomicron</name>
    <dbReference type="NCBI Taxonomy" id="818"/>
    <lineage>
        <taxon>Bacteria</taxon>
        <taxon>Pseudomonadati</taxon>
        <taxon>Bacteroidota</taxon>
        <taxon>Bacteroidia</taxon>
        <taxon>Bacteroidales</taxon>
        <taxon>Bacteroidaceae</taxon>
        <taxon>Bacteroides</taxon>
    </lineage>
</organism>
<dbReference type="Gene3D" id="3.30.70.20">
    <property type="match status" value="1"/>
</dbReference>
<dbReference type="RefSeq" id="WP_055221963.1">
    <property type="nucleotide sequence ID" value="NZ_CZBI01000013.1"/>
</dbReference>
<evidence type="ECO:0000313" key="5">
    <source>
        <dbReference type="EMBL" id="CUQ46841.1"/>
    </source>
</evidence>
<dbReference type="EMBL" id="CZBI01000013">
    <property type="protein sequence ID" value="CUQ46841.1"/>
    <property type="molecule type" value="Genomic_DNA"/>
</dbReference>
<dbReference type="InterPro" id="IPR017896">
    <property type="entry name" value="4Fe4S_Fe-S-bd"/>
</dbReference>
<keyword evidence="3" id="KW-0411">Iron-sulfur</keyword>
<sequence>MRINKNKTNCCGCTACESICSHNAIRMTPDSLGFLYPEIDNDLCVDCGLCEQVCPFYEDYDKTQNLSAPMAYAIRHKDMHEVETSQSGAAFIAFSDWVLDQGGAVYGVGYAEHFRVIHKRAVTKEERNEFKGSKYVQSDVNTTFKQVKKDLKNGLVVLFSGTPCQTAGLSSYVGEKLCKNLYLIDIICHGVPAPLVWNDYLKYLEKKEKMSLVDVNFRDKSYGWTSHVETFRFKDSQAYKTYSYTFYTSILLRYSCSSCPFTNLQRPSDITIGDFWGIQKTNAAFLAEDNKGCSLVLVNTKKGKEWLDRIKGFLIYMPIELSICIQPNLQNPTILHPKRTDFEKDYAKYGFDYTMKKYGYIGWKCHIKCFIKRFVPYSIKSKFKQLIKFN</sequence>
<evidence type="ECO:0000259" key="4">
    <source>
        <dbReference type="PROSITE" id="PS51379"/>
    </source>
</evidence>
<evidence type="ECO:0000256" key="3">
    <source>
        <dbReference type="ARBA" id="ARBA00023014"/>
    </source>
</evidence>